<protein>
    <submittedName>
        <fullName evidence="2">DUF3775 domain-containing protein</fullName>
    </submittedName>
</protein>
<dbReference type="EMBL" id="JABFCZ010000008">
    <property type="protein sequence ID" value="MBD1546345.1"/>
    <property type="molecule type" value="Genomic_DNA"/>
</dbReference>
<feature type="compositionally biased region" description="Low complexity" evidence="1">
    <location>
        <begin position="38"/>
        <end position="48"/>
    </location>
</feature>
<evidence type="ECO:0000256" key="1">
    <source>
        <dbReference type="SAM" id="MobiDB-lite"/>
    </source>
</evidence>
<evidence type="ECO:0000313" key="2">
    <source>
        <dbReference type="EMBL" id="MBD1546345.1"/>
    </source>
</evidence>
<accession>A0A926NYB8</accession>
<organism evidence="2 3">
    <name type="scientific">Roseibium aggregatum</name>
    <dbReference type="NCBI Taxonomy" id="187304"/>
    <lineage>
        <taxon>Bacteria</taxon>
        <taxon>Pseudomonadati</taxon>
        <taxon>Pseudomonadota</taxon>
        <taxon>Alphaproteobacteria</taxon>
        <taxon>Hyphomicrobiales</taxon>
        <taxon>Stappiaceae</taxon>
        <taxon>Roseibium</taxon>
    </lineage>
</organism>
<dbReference type="RefSeq" id="WP_190291015.1">
    <property type="nucleotide sequence ID" value="NZ_JABFCZ010000008.1"/>
</dbReference>
<proteinExistence type="predicted"/>
<reference evidence="2" key="1">
    <citation type="submission" date="2020-05" db="EMBL/GenBank/DDBJ databases">
        <title>Identification of trans-AT polyketide cluster in two marine bacteria, producers of a novel glutaramide-containing polyketide sesbanimide D and analogs.</title>
        <authorList>
            <person name="Kacar D."/>
            <person name="Rodriguez P."/>
            <person name="Canedo L."/>
            <person name="Gonzalez E."/>
            <person name="Galan B."/>
            <person name="De La Calle F."/>
            <person name="Garcia J.L."/>
        </authorList>
    </citation>
    <scope>NUCLEOTIDE SEQUENCE</scope>
    <source>
        <strain evidence="2">PHM038</strain>
    </source>
</reference>
<dbReference type="InterPro" id="IPR022254">
    <property type="entry name" value="DUF3775"/>
</dbReference>
<dbReference type="Pfam" id="PF12616">
    <property type="entry name" value="DUF3775"/>
    <property type="match status" value="1"/>
</dbReference>
<gene>
    <name evidence="2" type="ORF">HK439_08730</name>
</gene>
<sequence length="147" mass="16328">MTQRSSQTEADQTELTIPLEKVCFIIFKAREFDAKDVSTTSDDGSNPSDDGDRSVLEDRDDDPVLQELMSLIASLSVDEQVDLVALMHLGRDDNTAQDWDDVRTEAAEAHTDRTAEYLCGTPLLADYLSDGLSALDYSCADYEMDHL</sequence>
<feature type="region of interest" description="Disordered" evidence="1">
    <location>
        <begin position="36"/>
        <end position="60"/>
    </location>
</feature>
<evidence type="ECO:0000313" key="3">
    <source>
        <dbReference type="Proteomes" id="UP000598467"/>
    </source>
</evidence>
<dbReference type="AlphaFoldDB" id="A0A926NYB8"/>
<name>A0A926NYB8_9HYPH</name>
<comment type="caution">
    <text evidence="2">The sequence shown here is derived from an EMBL/GenBank/DDBJ whole genome shotgun (WGS) entry which is preliminary data.</text>
</comment>
<dbReference type="Proteomes" id="UP000598467">
    <property type="component" value="Unassembled WGS sequence"/>
</dbReference>